<reference evidence="5" key="1">
    <citation type="submission" date="2022-08" db="EMBL/GenBank/DDBJ databases">
        <title>Novel sulfate-reducing endosymbionts in the free-living metamonad Anaeramoeba.</title>
        <authorList>
            <person name="Jerlstrom-Hultqvist J."/>
            <person name="Cepicka I."/>
            <person name="Gallot-Lavallee L."/>
            <person name="Salas-Leiva D."/>
            <person name="Curtis B.A."/>
            <person name="Zahonova K."/>
            <person name="Pipaliya S."/>
            <person name="Dacks J."/>
            <person name="Roger A.J."/>
        </authorList>
    </citation>
    <scope>NUCLEOTIDE SEQUENCE</scope>
    <source>
        <strain evidence="5">Schooner1</strain>
    </source>
</reference>
<dbReference type="Pfam" id="PF00651">
    <property type="entry name" value="BTB"/>
    <property type="match status" value="2"/>
</dbReference>
<feature type="repeat" description="RCC1" evidence="2">
    <location>
        <begin position="798"/>
        <end position="850"/>
    </location>
</feature>
<evidence type="ECO:0000256" key="2">
    <source>
        <dbReference type="PROSITE-ProRule" id="PRU00235"/>
    </source>
</evidence>
<evidence type="ECO:0000259" key="4">
    <source>
        <dbReference type="PROSITE" id="PS50097"/>
    </source>
</evidence>
<keyword evidence="6" id="KW-1185">Reference proteome</keyword>
<dbReference type="InterPro" id="IPR009091">
    <property type="entry name" value="RCC1/BLIP-II"/>
</dbReference>
<dbReference type="SUPFAM" id="SSF50985">
    <property type="entry name" value="RCC1/BLIP-II"/>
    <property type="match status" value="2"/>
</dbReference>
<dbReference type="Pfam" id="PF13540">
    <property type="entry name" value="RCC1_2"/>
    <property type="match status" value="1"/>
</dbReference>
<dbReference type="PANTHER" id="PTHR22872">
    <property type="entry name" value="BTK-BINDING PROTEIN-RELATED"/>
    <property type="match status" value="1"/>
</dbReference>
<proteinExistence type="predicted"/>
<feature type="compositionally biased region" description="Acidic residues" evidence="3">
    <location>
        <begin position="1086"/>
        <end position="1099"/>
    </location>
</feature>
<dbReference type="EMBL" id="JAOAOG010000276">
    <property type="protein sequence ID" value="KAJ6233655.1"/>
    <property type="molecule type" value="Genomic_DNA"/>
</dbReference>
<dbReference type="InterPro" id="IPR000408">
    <property type="entry name" value="Reg_chr_condens"/>
</dbReference>
<dbReference type="SMART" id="SM00225">
    <property type="entry name" value="BTB"/>
    <property type="match status" value="2"/>
</dbReference>
<name>A0ABQ8XMS5_9EUKA</name>
<dbReference type="SUPFAM" id="SSF54695">
    <property type="entry name" value="POZ domain"/>
    <property type="match status" value="2"/>
</dbReference>
<feature type="repeat" description="RCC1" evidence="2">
    <location>
        <begin position="206"/>
        <end position="257"/>
    </location>
</feature>
<dbReference type="Gene3D" id="3.30.710.10">
    <property type="entry name" value="Potassium Channel Kv1.1, Chain A"/>
    <property type="match status" value="3"/>
</dbReference>
<feature type="domain" description="BTB" evidence="4">
    <location>
        <begin position="1077"/>
        <end position="1167"/>
    </location>
</feature>
<sequence>MSKGSSLYLTGLKDFSFVTKEKNNKLPKWTESKIKKTQTIKKIVCGKEPNFLVWKNPNKLELYEDGRKKKKYQLPKNEKIKDIDSSCYNYLILTESGKVWSLAESNDYKEVPLLDADQSTFEKLRYVSFFEEKKLFVNSVVMGLCSGYYLCNGDQLYASGSNSEGRLGIAKSGGYIAMPVYVQDKVTKIFSGMYASNFFFTTSQPDLLYACGSNYYGELGIEILFSPKTPTFVKNFQGSEILTVSSGLSHTTLITKKGQTYSCGDKAVNGHGHKKTFFTLIPQLKEKKVVQLATGRNRTLVLTDQNELYGWGFGNGLEPTDEFNNNNNFLPTKISLPSFFTNYLSSKDMIRISSGSKASFLYLDFNNTLSQDLAMLFESKKFCDCEIGTIGNQIPVHKALVEFRTKLTIEQIQKKLFGEKSTTINKEQTLGFLKWVYCDEISDLEKLEQTFKLLQLTFPPSVDNTLEKDIAQLYKDDDSKDFKILVKTDDDENKNEEQDEDEEGNYEEIPVHKFILLARSGLFREMFDNVNEKDNTNKVQDYSHKSIESLEILIKYFYTDSIELTADEDPELIVEELSDAVEYYQLNEQWFLCLSNWAKRLPFLYESKKQHIIPRWSESNLKKTQTIKKIVCSCFYEGTQHHFLVWKKPNKLEFYQLGDEKKEYQLPKNETIKDIASGLDNYLILTESGKVWSLADGKYNRVLPLLDPDQSTFEKLRYVSFFEENKLFVNSVVMGAGSGYYLCNGNQLYASGINFLGRLGIGKNGGNEPMPFYAQDKVTKIFAGNQASNFFFTTSQPDLLYGCGSNYYGELGIGCGHRPPSPPTVVEDFKGSEILTVSTCDGHSVLITKKGQTYSCGFVVKNGHDQHKAIFTLIPQLKEKKAVQLAIGSGRNGTLVLTDQNELYGWGFEEHQFPTDELDEYVKNNRLPTKISLPSFFTNYLGSKDMIRIASGSNFSFVYLDYKYTLSQDLALLFESKKFCDCEIGRIGNQIPVHKALVEFRTKLTIEQIQKKLFGEKSTTINKEQTLGFLKWVYCDEISDLEKLEQTFKLLQLTFPLSVDNTLEKDISRLYKDDDSKDFKILVKTEDEDDEDEDEEKDKDEDKKGNYEEIPVHKFILLARSGLFRSMFDSINEKDNTNKVQDYTNKSIESLEILIKYFYTDSIELTADEDPELIVEELSDAVEYYQLNEQCNFVNELLKIKKKYDLTVLEKK</sequence>
<feature type="region of interest" description="Disordered" evidence="3">
    <location>
        <begin position="1082"/>
        <end position="1104"/>
    </location>
</feature>
<dbReference type="PROSITE" id="PS50097">
    <property type="entry name" value="BTB"/>
    <property type="match status" value="2"/>
</dbReference>
<evidence type="ECO:0000256" key="3">
    <source>
        <dbReference type="SAM" id="MobiDB-lite"/>
    </source>
</evidence>
<evidence type="ECO:0000256" key="1">
    <source>
        <dbReference type="ARBA" id="ARBA00022737"/>
    </source>
</evidence>
<dbReference type="InterPro" id="IPR000210">
    <property type="entry name" value="BTB/POZ_dom"/>
</dbReference>
<dbReference type="Pfam" id="PF00415">
    <property type="entry name" value="RCC1"/>
    <property type="match status" value="2"/>
</dbReference>
<organism evidence="5 6">
    <name type="scientific">Anaeramoeba flamelloides</name>
    <dbReference type="NCBI Taxonomy" id="1746091"/>
    <lineage>
        <taxon>Eukaryota</taxon>
        <taxon>Metamonada</taxon>
        <taxon>Anaeramoebidae</taxon>
        <taxon>Anaeramoeba</taxon>
    </lineage>
</organism>
<feature type="region of interest" description="Disordered" evidence="3">
    <location>
        <begin position="485"/>
        <end position="504"/>
    </location>
</feature>
<dbReference type="PROSITE" id="PS50012">
    <property type="entry name" value="RCC1_3"/>
    <property type="match status" value="2"/>
</dbReference>
<feature type="domain" description="BTB" evidence="4">
    <location>
        <begin position="480"/>
        <end position="566"/>
    </location>
</feature>
<dbReference type="Gene3D" id="2.130.10.30">
    <property type="entry name" value="Regulator of chromosome condensation 1/beta-lactamase-inhibitor protein II"/>
    <property type="match status" value="2"/>
</dbReference>
<dbReference type="Proteomes" id="UP001150062">
    <property type="component" value="Unassembled WGS sequence"/>
</dbReference>
<evidence type="ECO:0000313" key="5">
    <source>
        <dbReference type="EMBL" id="KAJ6233655.1"/>
    </source>
</evidence>
<feature type="compositionally biased region" description="Acidic residues" evidence="3">
    <location>
        <begin position="489"/>
        <end position="504"/>
    </location>
</feature>
<accession>A0ABQ8XMS5</accession>
<dbReference type="InterPro" id="IPR051625">
    <property type="entry name" value="Signaling_Regulatory_Domain"/>
</dbReference>
<gene>
    <name evidence="5" type="ORF">M0813_29963</name>
</gene>
<keyword evidence="1" id="KW-0677">Repeat</keyword>
<dbReference type="CDD" id="cd18186">
    <property type="entry name" value="BTB_POZ_ZBTB_KLHL-like"/>
    <property type="match status" value="2"/>
</dbReference>
<comment type="caution">
    <text evidence="5">The sequence shown here is derived from an EMBL/GenBank/DDBJ whole genome shotgun (WGS) entry which is preliminary data.</text>
</comment>
<protein>
    <submittedName>
        <fullName evidence="5">Btk-binding protein-related</fullName>
    </submittedName>
</protein>
<evidence type="ECO:0000313" key="6">
    <source>
        <dbReference type="Proteomes" id="UP001150062"/>
    </source>
</evidence>
<dbReference type="InterPro" id="IPR011333">
    <property type="entry name" value="SKP1/BTB/POZ_sf"/>
</dbReference>